<dbReference type="InterPro" id="IPR029058">
    <property type="entry name" value="AB_hydrolase_fold"/>
</dbReference>
<feature type="signal peptide" evidence="2">
    <location>
        <begin position="1"/>
        <end position="17"/>
    </location>
</feature>
<dbReference type="InterPro" id="IPR000073">
    <property type="entry name" value="AB_hydrolase_1"/>
</dbReference>
<feature type="domain" description="AB hydrolase-1" evidence="3">
    <location>
        <begin position="58"/>
        <end position="177"/>
    </location>
</feature>
<dbReference type="InterPro" id="IPR000639">
    <property type="entry name" value="Epox_hydrolase-like"/>
</dbReference>
<accession>A0ABQ2DI00</accession>
<dbReference type="Proteomes" id="UP000632222">
    <property type="component" value="Unassembled WGS sequence"/>
</dbReference>
<sequence>MKKMLALTLLVASSALAQTASIQYTDLAFPTLPFVSHWVEVNGAKMHYLEAGDPRKDTVVLLHGIPTWSYQWRKVIPKLAEKHHVIAPDLIGFGRSDRPLNLGYSFLDHAAFLEGFMKNLDLKNVTLVVHDLGSVVGFHYAATHQDNVRAMAFMEAALPPMFPPGPQTLSLMGEGGKMFQAFLDPVQGHALLEDQNVMVEGMIPQMTLRKLSEAEMNAYRAPFPRPEDRKPIWAGPQQFVNPEAVQLIQGYIQWMETSEMPFLQFRVTPGFLNPEATAIWAKSHLKHLTTVDLGPGLHFVPEDHGEEIAEALNSWLKKL</sequence>
<comment type="caution">
    <text evidence="4">The sequence shown here is derived from an EMBL/GenBank/DDBJ whole genome shotgun (WGS) entry which is preliminary data.</text>
</comment>
<gene>
    <name evidence="4" type="ORF">GCM10008938_47050</name>
</gene>
<feature type="chain" id="PRO_5047399733" evidence="2">
    <location>
        <begin position="18"/>
        <end position="319"/>
    </location>
</feature>
<dbReference type="EMBL" id="BMOD01000033">
    <property type="protein sequence ID" value="GGJ55487.1"/>
    <property type="molecule type" value="Genomic_DNA"/>
</dbReference>
<dbReference type="Gene3D" id="3.40.50.1820">
    <property type="entry name" value="alpha/beta hydrolase"/>
    <property type="match status" value="1"/>
</dbReference>
<name>A0ABQ2DI00_9DEIO</name>
<evidence type="ECO:0000259" key="3">
    <source>
        <dbReference type="Pfam" id="PF00561"/>
    </source>
</evidence>
<dbReference type="PANTHER" id="PTHR42977">
    <property type="entry name" value="HYDROLASE-RELATED"/>
    <property type="match status" value="1"/>
</dbReference>
<dbReference type="Pfam" id="PF00561">
    <property type="entry name" value="Abhydrolase_1"/>
    <property type="match status" value="1"/>
</dbReference>
<evidence type="ECO:0000313" key="4">
    <source>
        <dbReference type="EMBL" id="GGJ55487.1"/>
    </source>
</evidence>
<organism evidence="4 5">
    <name type="scientific">Deinococcus roseus</name>
    <dbReference type="NCBI Taxonomy" id="392414"/>
    <lineage>
        <taxon>Bacteria</taxon>
        <taxon>Thermotogati</taxon>
        <taxon>Deinococcota</taxon>
        <taxon>Deinococci</taxon>
        <taxon>Deinococcales</taxon>
        <taxon>Deinococcaceae</taxon>
        <taxon>Deinococcus</taxon>
    </lineage>
</organism>
<evidence type="ECO:0000313" key="5">
    <source>
        <dbReference type="Proteomes" id="UP000632222"/>
    </source>
</evidence>
<dbReference type="InterPro" id="IPR051340">
    <property type="entry name" value="Haloalkane_dehalogenase"/>
</dbReference>
<dbReference type="RefSeq" id="WP_189007951.1">
    <property type="nucleotide sequence ID" value="NZ_BMOD01000033.1"/>
</dbReference>
<keyword evidence="1" id="KW-0378">Hydrolase</keyword>
<evidence type="ECO:0000256" key="1">
    <source>
        <dbReference type="ARBA" id="ARBA00022801"/>
    </source>
</evidence>
<keyword evidence="2" id="KW-0732">Signal</keyword>
<protein>
    <submittedName>
        <fullName evidence="4">Haloalkane dehalogenase</fullName>
    </submittedName>
</protein>
<dbReference type="PANTHER" id="PTHR42977:SF3">
    <property type="entry name" value="AB HYDROLASE-1 DOMAIN-CONTAINING PROTEIN"/>
    <property type="match status" value="1"/>
</dbReference>
<reference evidence="5" key="1">
    <citation type="journal article" date="2019" name="Int. J. Syst. Evol. Microbiol.">
        <title>The Global Catalogue of Microorganisms (GCM) 10K type strain sequencing project: providing services to taxonomists for standard genome sequencing and annotation.</title>
        <authorList>
            <consortium name="The Broad Institute Genomics Platform"/>
            <consortium name="The Broad Institute Genome Sequencing Center for Infectious Disease"/>
            <person name="Wu L."/>
            <person name="Ma J."/>
        </authorList>
    </citation>
    <scope>NUCLEOTIDE SEQUENCE [LARGE SCALE GENOMIC DNA]</scope>
    <source>
        <strain evidence="5">JCM 14370</strain>
    </source>
</reference>
<proteinExistence type="predicted"/>
<dbReference type="NCBIfam" id="NF002938">
    <property type="entry name" value="PRK03592.1"/>
    <property type="match status" value="1"/>
</dbReference>
<dbReference type="PRINTS" id="PR00412">
    <property type="entry name" value="EPOXHYDRLASE"/>
</dbReference>
<dbReference type="SUPFAM" id="SSF53474">
    <property type="entry name" value="alpha/beta-Hydrolases"/>
    <property type="match status" value="1"/>
</dbReference>
<evidence type="ECO:0000256" key="2">
    <source>
        <dbReference type="SAM" id="SignalP"/>
    </source>
</evidence>
<keyword evidence="5" id="KW-1185">Reference proteome</keyword>